<dbReference type="Pfam" id="PF01494">
    <property type="entry name" value="FAD_binding_3"/>
    <property type="match status" value="1"/>
</dbReference>
<organism evidence="7 8">
    <name type="scientific">Bathycoccus prasinos</name>
    <dbReference type="NCBI Taxonomy" id="41875"/>
    <lineage>
        <taxon>Eukaryota</taxon>
        <taxon>Viridiplantae</taxon>
        <taxon>Chlorophyta</taxon>
        <taxon>Mamiellophyceae</taxon>
        <taxon>Mamiellales</taxon>
        <taxon>Bathycoccaceae</taxon>
        <taxon>Bathycoccus</taxon>
    </lineage>
</organism>
<dbReference type="EMBL" id="FO082265">
    <property type="protein sequence ID" value="CCO19678.1"/>
    <property type="molecule type" value="Genomic_DNA"/>
</dbReference>
<dbReference type="GO" id="GO:0071949">
    <property type="term" value="F:FAD binding"/>
    <property type="evidence" value="ECO:0007669"/>
    <property type="project" value="InterPro"/>
</dbReference>
<keyword evidence="8" id="KW-1185">Reference proteome</keyword>
<gene>
    <name evidence="7" type="ordered locus">Bathy14g00320</name>
</gene>
<keyword evidence="2" id="KW-0274">FAD</keyword>
<dbReference type="RefSeq" id="XP_007509221.1">
    <property type="nucleotide sequence ID" value="XM_007509159.1"/>
</dbReference>
<dbReference type="PANTHER" id="PTHR46972">
    <property type="entry name" value="MONOOXYGENASE ASQM-RELATED"/>
    <property type="match status" value="1"/>
</dbReference>
<name>K8FCN2_9CHLO</name>
<dbReference type="AlphaFoldDB" id="K8FCN2"/>
<evidence type="ECO:0000259" key="6">
    <source>
        <dbReference type="Pfam" id="PF01494"/>
    </source>
</evidence>
<dbReference type="KEGG" id="bpg:Bathy14g00320"/>
<evidence type="ECO:0000256" key="5">
    <source>
        <dbReference type="SAM" id="MobiDB-lite"/>
    </source>
</evidence>
<feature type="compositionally biased region" description="Acidic residues" evidence="5">
    <location>
        <begin position="492"/>
        <end position="513"/>
    </location>
</feature>
<feature type="domain" description="FAD-binding" evidence="6">
    <location>
        <begin position="30"/>
        <end position="408"/>
    </location>
</feature>
<dbReference type="OrthoDB" id="507578at2759"/>
<evidence type="ECO:0000256" key="2">
    <source>
        <dbReference type="ARBA" id="ARBA00022827"/>
    </source>
</evidence>
<feature type="compositionally biased region" description="Basic residues" evidence="5">
    <location>
        <begin position="479"/>
        <end position="488"/>
    </location>
</feature>
<dbReference type="SUPFAM" id="SSF51905">
    <property type="entry name" value="FAD/NAD(P)-binding domain"/>
    <property type="match status" value="1"/>
</dbReference>
<evidence type="ECO:0000256" key="3">
    <source>
        <dbReference type="ARBA" id="ARBA00023002"/>
    </source>
</evidence>
<dbReference type="GO" id="GO:0004497">
    <property type="term" value="F:monooxygenase activity"/>
    <property type="evidence" value="ECO:0007669"/>
    <property type="project" value="UniProtKB-KW"/>
</dbReference>
<feature type="region of interest" description="Disordered" evidence="5">
    <location>
        <begin position="475"/>
        <end position="513"/>
    </location>
</feature>
<feature type="region of interest" description="Disordered" evidence="5">
    <location>
        <begin position="130"/>
        <end position="161"/>
    </location>
</feature>
<sequence>MRKRNPLAFLKDDEERTTKNATKSDEKHESKVIVIGGGIAGCAVACELHRRGYTKNVFLLEKDESKSSRRQGYGLTISETNMAIEKMNVLNALKRENVSSKQHWTIDARNGDVLGYFGQLFREYLFTSSKSSEPSSSLRRREDDEEEEGNDGKGGEKERKGNLRVPRNVVREILLERIPKENILWNAEVENIEMNVGNSTATITLKKNRHRPTNVLIENCALIVAADGSHSKVQKIRQKLYGKEVVPDLKYLGVVLITGFTSLKHYLLNNRGFYAVDGQSRMFTMPFADENKDDNREQKTMWQLSVRCDEEEAKRLYGERESTGFDQIIKQFCMEKTNHWRGVPIAKMFEKTDFSHAWAGPLYDREEPTKIVDDGIIAVIGDASHPMSPFKGQGANTAIEDAWLLCEWLDGPKAPKSLHTALKCFHRESFAKAFKRVRQSREACEIYHDPVKVFRFCENEITSLTKAQSETFCQAMRESRRRKRRKKSGGKEEEEEDDNDDDGSDDDDDDNVDIDERALRVCEELGFSKKHIDSIVEGEEERVRIDDDDDGGGGGAVKHYKLKKQKMKMLLELDLDASS</sequence>
<accession>K8FCN2</accession>
<evidence type="ECO:0000256" key="1">
    <source>
        <dbReference type="ARBA" id="ARBA00022630"/>
    </source>
</evidence>
<keyword evidence="1" id="KW-0285">Flavoprotein</keyword>
<dbReference type="InterPro" id="IPR036188">
    <property type="entry name" value="FAD/NAD-bd_sf"/>
</dbReference>
<feature type="compositionally biased region" description="Basic and acidic residues" evidence="5">
    <location>
        <begin position="10"/>
        <end position="27"/>
    </location>
</feature>
<reference evidence="7 8" key="1">
    <citation type="submission" date="2011-10" db="EMBL/GenBank/DDBJ databases">
        <authorList>
            <person name="Genoscope - CEA"/>
        </authorList>
    </citation>
    <scope>NUCLEOTIDE SEQUENCE [LARGE SCALE GENOMIC DNA]</scope>
    <source>
        <strain evidence="7 8">RCC 1105</strain>
    </source>
</reference>
<dbReference type="PANTHER" id="PTHR46972:SF1">
    <property type="entry name" value="FAD DEPENDENT OXIDOREDUCTASE DOMAIN-CONTAINING PROTEIN"/>
    <property type="match status" value="1"/>
</dbReference>
<dbReference type="Gene3D" id="3.50.50.60">
    <property type="entry name" value="FAD/NAD(P)-binding domain"/>
    <property type="match status" value="1"/>
</dbReference>
<dbReference type="PRINTS" id="PR00420">
    <property type="entry name" value="RNGMNOXGNASE"/>
</dbReference>
<protein>
    <recommendedName>
        <fullName evidence="6">FAD-binding domain-containing protein</fullName>
    </recommendedName>
</protein>
<keyword evidence="3" id="KW-0560">Oxidoreductase</keyword>
<evidence type="ECO:0000313" key="7">
    <source>
        <dbReference type="EMBL" id="CCO19678.1"/>
    </source>
</evidence>
<dbReference type="eggNOG" id="KOG2614">
    <property type="taxonomic scope" value="Eukaryota"/>
</dbReference>
<evidence type="ECO:0000313" key="8">
    <source>
        <dbReference type="Proteomes" id="UP000198341"/>
    </source>
</evidence>
<dbReference type="Proteomes" id="UP000198341">
    <property type="component" value="Chromosome 14"/>
</dbReference>
<feature type="compositionally biased region" description="Basic and acidic residues" evidence="5">
    <location>
        <begin position="150"/>
        <end position="161"/>
    </location>
</feature>
<feature type="region of interest" description="Disordered" evidence="5">
    <location>
        <begin position="1"/>
        <end position="27"/>
    </location>
</feature>
<evidence type="ECO:0000256" key="4">
    <source>
        <dbReference type="ARBA" id="ARBA00023033"/>
    </source>
</evidence>
<proteinExistence type="predicted"/>
<dbReference type="GeneID" id="19011730"/>
<dbReference type="InterPro" id="IPR002938">
    <property type="entry name" value="FAD-bd"/>
</dbReference>
<keyword evidence="4" id="KW-0503">Monooxygenase</keyword>